<dbReference type="Gene3D" id="3.40.50.1820">
    <property type="entry name" value="alpha/beta hydrolase"/>
    <property type="match status" value="1"/>
</dbReference>
<evidence type="ECO:0000313" key="3">
    <source>
        <dbReference type="EMBL" id="CAI0543883.1"/>
    </source>
</evidence>
<dbReference type="Pfam" id="PF07859">
    <property type="entry name" value="Abhydrolase_3"/>
    <property type="match status" value="1"/>
</dbReference>
<comment type="caution">
    <text evidence="3">The sequence shown here is derived from an EMBL/GenBank/DDBJ whole genome shotgun (WGS) entry which is preliminary data.</text>
</comment>
<evidence type="ECO:0000256" key="1">
    <source>
        <dbReference type="ARBA" id="ARBA00010515"/>
    </source>
</evidence>
<sequence length="325" mass="35551">MPKPPAVDFDDCVGLIRVYKDGSVWRANLDNHPTATDDDEDGSVQWKDYVFNPKNNLSLRLYKPSAAAAAAAKLPVVYNIHGGGFCIGSRTEPYHHGCCLRLAAQLRAVVVSPDYRLAPESRLPAAIEDCHSALEWLQRRAAAGDDTWLSDVADFGKVFVCGESAGGNVAHNLAVRVGSGSPELGPVKIRGYVVLSPSFGGTVRTKSEVRTPKVQMLTLDMVDWFWKYSIPVGDTCDHPLVNPFGPGTELVGPVELDPILVVSGGGDILVDRIRDYAEKLKELGKRVEYAEFEGEVHGFFTYDPESKASRSVMDLIRKFVTENSN</sequence>
<comment type="similarity">
    <text evidence="1">Belongs to the 'GDXG' lipolytic enzyme family.</text>
</comment>
<evidence type="ECO:0000313" key="4">
    <source>
        <dbReference type="Proteomes" id="UP001154282"/>
    </source>
</evidence>
<keyword evidence="4" id="KW-1185">Reference proteome</keyword>
<dbReference type="InterPro" id="IPR050466">
    <property type="entry name" value="Carboxylest/Gibb_receptor"/>
</dbReference>
<dbReference type="InterPro" id="IPR013094">
    <property type="entry name" value="AB_hydrolase_3"/>
</dbReference>
<dbReference type="PANTHER" id="PTHR23024">
    <property type="entry name" value="ARYLACETAMIDE DEACETYLASE"/>
    <property type="match status" value="1"/>
</dbReference>
<proteinExistence type="inferred from homology"/>
<protein>
    <recommendedName>
        <fullName evidence="2">Alpha/beta hydrolase fold-3 domain-containing protein</fullName>
    </recommendedName>
</protein>
<feature type="domain" description="Alpha/beta hydrolase fold-3" evidence="2">
    <location>
        <begin position="78"/>
        <end position="300"/>
    </location>
</feature>
<reference evidence="3" key="1">
    <citation type="submission" date="2022-08" db="EMBL/GenBank/DDBJ databases">
        <authorList>
            <person name="Gutierrez-Valencia J."/>
        </authorList>
    </citation>
    <scope>NUCLEOTIDE SEQUENCE</scope>
</reference>
<dbReference type="PANTHER" id="PTHR23024:SF535">
    <property type="entry name" value="OS07G0162900 PROTEIN"/>
    <property type="match status" value="1"/>
</dbReference>
<dbReference type="GO" id="GO:0016787">
    <property type="term" value="F:hydrolase activity"/>
    <property type="evidence" value="ECO:0007669"/>
    <property type="project" value="InterPro"/>
</dbReference>
<dbReference type="AlphaFoldDB" id="A0AAV0QI15"/>
<dbReference type="Proteomes" id="UP001154282">
    <property type="component" value="Unassembled WGS sequence"/>
</dbReference>
<organism evidence="3 4">
    <name type="scientific">Linum tenue</name>
    <dbReference type="NCBI Taxonomy" id="586396"/>
    <lineage>
        <taxon>Eukaryota</taxon>
        <taxon>Viridiplantae</taxon>
        <taxon>Streptophyta</taxon>
        <taxon>Embryophyta</taxon>
        <taxon>Tracheophyta</taxon>
        <taxon>Spermatophyta</taxon>
        <taxon>Magnoliopsida</taxon>
        <taxon>eudicotyledons</taxon>
        <taxon>Gunneridae</taxon>
        <taxon>Pentapetalae</taxon>
        <taxon>rosids</taxon>
        <taxon>fabids</taxon>
        <taxon>Malpighiales</taxon>
        <taxon>Linaceae</taxon>
        <taxon>Linum</taxon>
    </lineage>
</organism>
<accession>A0AAV0QI15</accession>
<name>A0AAV0QI15_9ROSI</name>
<evidence type="ECO:0000259" key="2">
    <source>
        <dbReference type="Pfam" id="PF07859"/>
    </source>
</evidence>
<dbReference type="InterPro" id="IPR029058">
    <property type="entry name" value="AB_hydrolase_fold"/>
</dbReference>
<dbReference type="SUPFAM" id="SSF53474">
    <property type="entry name" value="alpha/beta-Hydrolases"/>
    <property type="match status" value="1"/>
</dbReference>
<dbReference type="EMBL" id="CAMGYJ010000009">
    <property type="protein sequence ID" value="CAI0543883.1"/>
    <property type="molecule type" value="Genomic_DNA"/>
</dbReference>
<gene>
    <name evidence="3" type="ORF">LITE_LOCUS42984</name>
</gene>